<keyword evidence="2" id="KW-1185">Reference proteome</keyword>
<comment type="caution">
    <text evidence="1">The sequence shown here is derived from an EMBL/GenBank/DDBJ whole genome shotgun (WGS) entry which is preliminary data.</text>
</comment>
<accession>A0A0C1R330</accession>
<name>A0A0C1R330_9CLOT</name>
<gene>
    <name evidence="1" type="ORF">U732_3614</name>
</gene>
<organism evidence="1 2">
    <name type="scientific">Clostridium argentinense CDC 2741</name>
    <dbReference type="NCBI Taxonomy" id="1418104"/>
    <lineage>
        <taxon>Bacteria</taxon>
        <taxon>Bacillati</taxon>
        <taxon>Bacillota</taxon>
        <taxon>Clostridia</taxon>
        <taxon>Eubacteriales</taxon>
        <taxon>Clostridiaceae</taxon>
        <taxon>Clostridium</taxon>
    </lineage>
</organism>
<evidence type="ECO:0000313" key="2">
    <source>
        <dbReference type="Proteomes" id="UP000031366"/>
    </source>
</evidence>
<sequence length="50" mass="5942">MESIGDNGEKISKVPWKNFRTIINFNELKYSANDKEKLTDFLKKLEKHNE</sequence>
<proteinExistence type="predicted"/>
<dbReference type="EMBL" id="AYSO01000013">
    <property type="protein sequence ID" value="KIE47922.1"/>
    <property type="molecule type" value="Genomic_DNA"/>
</dbReference>
<reference evidence="1 2" key="1">
    <citation type="journal article" date="2015" name="Infect. Genet. Evol.">
        <title>Genomic sequences of six botulinum neurotoxin-producing strains representing three clostridial species illustrate the mobility and diversity of botulinum neurotoxin genes.</title>
        <authorList>
            <person name="Smith T.J."/>
            <person name="Hill K.K."/>
            <person name="Xie G."/>
            <person name="Foley B.T."/>
            <person name="Williamson C.H."/>
            <person name="Foster J.T."/>
            <person name="Johnson S.L."/>
            <person name="Chertkov O."/>
            <person name="Teshima H."/>
            <person name="Gibbons H.S."/>
            <person name="Johnsky L.A."/>
            <person name="Karavis M.A."/>
            <person name="Smith L.A."/>
        </authorList>
    </citation>
    <scope>NUCLEOTIDE SEQUENCE [LARGE SCALE GENOMIC DNA]</scope>
    <source>
        <strain evidence="1 2">CDC 2741</strain>
    </source>
</reference>
<dbReference type="AlphaFoldDB" id="A0A0C1R330"/>
<evidence type="ECO:0000313" key="1">
    <source>
        <dbReference type="EMBL" id="KIE47922.1"/>
    </source>
</evidence>
<dbReference type="RefSeq" id="WP_160289180.1">
    <property type="nucleotide sequence ID" value="NZ_AYSO01000013.1"/>
</dbReference>
<dbReference type="Proteomes" id="UP000031366">
    <property type="component" value="Unassembled WGS sequence"/>
</dbReference>
<protein>
    <submittedName>
        <fullName evidence="1">Uncharacterized protein</fullName>
    </submittedName>
</protein>